<feature type="compositionally biased region" description="Polar residues" evidence="1">
    <location>
        <begin position="199"/>
        <end position="208"/>
    </location>
</feature>
<evidence type="ECO:0000256" key="3">
    <source>
        <dbReference type="SAM" id="SignalP"/>
    </source>
</evidence>
<organism>
    <name type="scientific">Branchiostoma floridae</name>
    <name type="common">Florida lancelet</name>
    <name type="synonym">Amphioxus</name>
    <dbReference type="NCBI Taxonomy" id="7739"/>
    <lineage>
        <taxon>Eukaryota</taxon>
        <taxon>Metazoa</taxon>
        <taxon>Chordata</taxon>
        <taxon>Cephalochordata</taxon>
        <taxon>Leptocardii</taxon>
        <taxon>Amphioxiformes</taxon>
        <taxon>Branchiostomatidae</taxon>
        <taxon>Branchiostoma</taxon>
    </lineage>
</organism>
<feature type="compositionally biased region" description="Polar residues" evidence="1">
    <location>
        <begin position="325"/>
        <end position="342"/>
    </location>
</feature>
<keyword evidence="2" id="KW-1133">Transmembrane helix</keyword>
<feature type="compositionally biased region" description="Polar residues" evidence="1">
    <location>
        <begin position="539"/>
        <end position="548"/>
    </location>
</feature>
<feature type="compositionally biased region" description="Polar residues" evidence="1">
    <location>
        <begin position="243"/>
        <end position="253"/>
    </location>
</feature>
<feature type="compositionally biased region" description="Basic residues" evidence="1">
    <location>
        <begin position="156"/>
        <end position="166"/>
    </location>
</feature>
<feature type="compositionally biased region" description="Polar residues" evidence="1">
    <location>
        <begin position="390"/>
        <end position="401"/>
    </location>
</feature>
<dbReference type="EMBL" id="GG666599">
    <property type="protein sequence ID" value="EEN50893.1"/>
    <property type="molecule type" value="Genomic_DNA"/>
</dbReference>
<gene>
    <name evidence="4" type="ORF">BRAFLDRAFT_124457</name>
</gene>
<feature type="compositionally biased region" description="Polar residues" evidence="1">
    <location>
        <begin position="68"/>
        <end position="79"/>
    </location>
</feature>
<feature type="region of interest" description="Disordered" evidence="1">
    <location>
        <begin position="28"/>
        <end position="548"/>
    </location>
</feature>
<feature type="compositionally biased region" description="Basic and acidic residues" evidence="1">
    <location>
        <begin position="175"/>
        <end position="197"/>
    </location>
</feature>
<feature type="compositionally biased region" description="Polar residues" evidence="1">
    <location>
        <begin position="363"/>
        <end position="379"/>
    </location>
</feature>
<feature type="compositionally biased region" description="Basic and acidic residues" evidence="1">
    <location>
        <begin position="29"/>
        <end position="38"/>
    </location>
</feature>
<name>C3Z9G4_BRAFL</name>
<feature type="signal peptide" evidence="3">
    <location>
        <begin position="1"/>
        <end position="23"/>
    </location>
</feature>
<feature type="compositionally biased region" description="Polar residues" evidence="1">
    <location>
        <begin position="95"/>
        <end position="107"/>
    </location>
</feature>
<feature type="compositionally biased region" description="Basic residues" evidence="1">
    <location>
        <begin position="122"/>
        <end position="146"/>
    </location>
</feature>
<evidence type="ECO:0000313" key="4">
    <source>
        <dbReference type="EMBL" id="EEN50893.1"/>
    </source>
</evidence>
<keyword evidence="2" id="KW-0812">Transmembrane</keyword>
<evidence type="ECO:0000256" key="1">
    <source>
        <dbReference type="SAM" id="MobiDB-lite"/>
    </source>
</evidence>
<feature type="transmembrane region" description="Helical" evidence="2">
    <location>
        <begin position="554"/>
        <end position="574"/>
    </location>
</feature>
<feature type="compositionally biased region" description="Basic and acidic residues" evidence="1">
    <location>
        <begin position="505"/>
        <end position="529"/>
    </location>
</feature>
<feature type="compositionally biased region" description="Basic and acidic residues" evidence="1">
    <location>
        <begin position="464"/>
        <end position="473"/>
    </location>
</feature>
<keyword evidence="2" id="KW-0472">Membrane</keyword>
<dbReference type="InParanoid" id="C3Z9G4"/>
<feature type="compositionally biased region" description="Polar residues" evidence="1">
    <location>
        <begin position="261"/>
        <end position="275"/>
    </location>
</feature>
<feature type="compositionally biased region" description="Basic and acidic residues" evidence="1">
    <location>
        <begin position="306"/>
        <end position="315"/>
    </location>
</feature>
<feature type="chain" id="PRO_5002936492" evidence="3">
    <location>
        <begin position="24"/>
        <end position="575"/>
    </location>
</feature>
<evidence type="ECO:0000256" key="2">
    <source>
        <dbReference type="SAM" id="Phobius"/>
    </source>
</evidence>
<reference evidence="4" key="1">
    <citation type="journal article" date="2008" name="Nature">
        <title>The amphioxus genome and the evolution of the chordate karyotype.</title>
        <authorList>
            <consortium name="US DOE Joint Genome Institute (JGI-PGF)"/>
            <person name="Putnam N.H."/>
            <person name="Butts T."/>
            <person name="Ferrier D.E.K."/>
            <person name="Furlong R.F."/>
            <person name="Hellsten U."/>
            <person name="Kawashima T."/>
            <person name="Robinson-Rechavi M."/>
            <person name="Shoguchi E."/>
            <person name="Terry A."/>
            <person name="Yu J.-K."/>
            <person name="Benito-Gutierrez E.L."/>
            <person name="Dubchak I."/>
            <person name="Garcia-Fernandez J."/>
            <person name="Gibson-Brown J.J."/>
            <person name="Grigoriev I.V."/>
            <person name="Horton A.C."/>
            <person name="de Jong P.J."/>
            <person name="Jurka J."/>
            <person name="Kapitonov V.V."/>
            <person name="Kohara Y."/>
            <person name="Kuroki Y."/>
            <person name="Lindquist E."/>
            <person name="Lucas S."/>
            <person name="Osoegawa K."/>
            <person name="Pennacchio L.A."/>
            <person name="Salamov A.A."/>
            <person name="Satou Y."/>
            <person name="Sauka-Spengler T."/>
            <person name="Schmutz J."/>
            <person name="Shin-I T."/>
            <person name="Toyoda A."/>
            <person name="Bronner-Fraser M."/>
            <person name="Fujiyama A."/>
            <person name="Holland L.Z."/>
            <person name="Holland P.W.H."/>
            <person name="Satoh N."/>
            <person name="Rokhsar D.S."/>
        </authorList>
    </citation>
    <scope>NUCLEOTIDE SEQUENCE [LARGE SCALE GENOMIC DNA]</scope>
    <source>
        <strain evidence="4">S238N-H82</strain>
        <tissue evidence="4">Testes</tissue>
    </source>
</reference>
<dbReference type="AlphaFoldDB" id="C3Z9G4"/>
<proteinExistence type="predicted"/>
<protein>
    <submittedName>
        <fullName evidence="4">Uncharacterized protein</fullName>
    </submittedName>
</protein>
<keyword evidence="3" id="KW-0732">Signal</keyword>
<feature type="compositionally biased region" description="Pro residues" evidence="1">
    <location>
        <begin position="111"/>
        <end position="121"/>
    </location>
</feature>
<accession>C3Z9G4</accession>
<feature type="compositionally biased region" description="Polar residues" evidence="1">
    <location>
        <begin position="219"/>
        <end position="233"/>
    </location>
</feature>
<sequence length="575" mass="62775">MARVRAGWTALVLVVLCTSPVSLQELELGDSKRGRPDTDLGQNGNGEHLPKDGISGAPGLEYHKLPSDGSSPAPTQNGSPVREDKAGEMVPATDGTRTGSSLSSQRQNDPHVPPTAPPGPRPSRRRSGGRRKAERKVKERRRHGQRQTHQTSLKKNQVKTTRKTGQRRNAPQGESQREREHPLLRGHASKKEGREETINPASQGQGSVQRVEFPPPGKSEQSQLTSGQTTGHIRQTPPYGRQQAGQKQRSQAAEQVGSKPAVQTSIVQPSSNTPKQTPPEISVHARGKETDVDPSNFDKQQSLNLGDRKLGDKRGRFGSIRDQGAWSSQDDALPSQNSQGTPVDNKESDFADDSDDNGPVYIFTQNGKPPSMAQDNRNTPPKVRQENLTETKNTVRVQGPQQGAPLLVEPTPTKPSKSEKENFKTKFYNRAYDTPKGSKGSKPVKQKSDDSGQVSNAVRPFSTDNRRSKEPHARVVVGIGRNGNTQLEVVGGNKASRAKNTTKSKPVEIDLNETTKKKSSKENEGRLSSEEDDLKDPSSAATHQGSLERSQANVPYSTFFVSILSVSLTFLYLCY</sequence>